<dbReference type="InterPro" id="IPR032675">
    <property type="entry name" value="LRR_dom_sf"/>
</dbReference>
<evidence type="ECO:0000256" key="3">
    <source>
        <dbReference type="SAM" id="MobiDB-lite"/>
    </source>
</evidence>
<dbReference type="GO" id="GO:0005737">
    <property type="term" value="C:cytoplasm"/>
    <property type="evidence" value="ECO:0007669"/>
    <property type="project" value="TreeGrafter"/>
</dbReference>
<proteinExistence type="predicted"/>
<keyword evidence="5" id="KW-1185">Reference proteome</keyword>
<sequence length="1172" mass="125408">MDDSEPRQNKPTGIPRFTSRLPAPTTSKLPVPRSNSVRTSPSRESLGAAGSGTLRNPKLRAAPSRDQLVSTSTNTPTRSQPTTTPSRAVSSPQGRASLSQTPVPASRLSKYSPHVQQAQWAPRETQLPGQASRPSSVTRAPAPRRQPSQQWISASTALDDEAFDAAQTTGEPGTPVANDRVTPSSIRTSSYKPRLSLAERTMETLAQLPSSPSVRGKVGAPSFYDTASTRKPPSRPGSRASRPGSSHHSEESGQSRSRPSSRPGSSSGLEEGISNFRSSISAYKNPLSRIDGTPGRGRQSLSLQDASDRTIGRKSVRSSIGGMPPPAIPRSRTPSPEKKGSDVSMSRFGARTLAARPTKRPSINGLFKKPSMPTLNKTTTIETPRKVSSASRGSSATSGDGTNPSSVSVTSAGTGITADSEPASLSARKTSAALREQIAKAKAAKRAVSSQIPAPNPVLESDESPLVPTDSTFDFGLSNDPFNLRRDDQSQAKILQGRLESARTSGRLNIAAMSLREIPAEVMNMYNLDSVGQTGSAWAESVDLTRFVAADNELEMISDSVFPDVDPQDFADDEDSQGNIFAGLETLDLHGNMLIALPMGLRRLGLLTSLNLSQNRLANNCLEVISNIFPLRDLKLGGNLLYGPLDPCFSKLENLEILDLHGNNIASLPTNFGNLSRLRILNISENAFEILPFEILASMPLTELNARKNQLKGTLVPESVEALPALQNLDVSSNQLSHICSLTGSVAMPALRQVCLSMNRLQSLPDISTWVNLLTLAADENNINAIPEGFTGLEQLRSVDFSSNDIRVVPNEVGRMENLAMLRLSGNPLREKKFSTMNTDDLKSILAQRLEPPPSHLDPKEAPLVSGDATNEGTADIKEGQPAASGSKSADAGATDDMDDSRSDDDFATPPTSIPGSPARSRSHTLSNQLWPVKAGGVLDRSNTQSSSLHPVVSSKVAANHKVYEIQLHHNLFTALPDSLTFFADTLSALSLAHNQLVGETYMGGLDGNEGLDLPSLKELNLASNHITGLGPLLACLRAPQLQKLDVSCNRIAALPKGTQIKDTFPNLTVLLMANNHLAELDPDAIKGMRIVDAGNNDIAHLNPRIGLLGGAGGLERLEVGGNRFRVPRFNVLERGTEATLRWLRGRVPVAEMAAWKGEDGDEHDTSVADLD</sequence>
<feature type="compositionally biased region" description="Low complexity" evidence="3">
    <location>
        <begin position="883"/>
        <end position="893"/>
    </location>
</feature>
<feature type="region of interest" description="Disordered" evidence="3">
    <location>
        <begin position="446"/>
        <end position="466"/>
    </location>
</feature>
<accession>A0AAV9GLF4</accession>
<evidence type="ECO:0000313" key="4">
    <source>
        <dbReference type="EMBL" id="KAK4449644.1"/>
    </source>
</evidence>
<dbReference type="SMART" id="SM00364">
    <property type="entry name" value="LRR_BAC"/>
    <property type="match status" value="6"/>
</dbReference>
<feature type="compositionally biased region" description="Polar residues" evidence="3">
    <location>
        <begin position="87"/>
        <end position="103"/>
    </location>
</feature>
<gene>
    <name evidence="4" type="ORF">QBC34DRAFT_325617</name>
</gene>
<dbReference type="InterPro" id="IPR001611">
    <property type="entry name" value="Leu-rich_rpt"/>
</dbReference>
<feature type="region of interest" description="Disordered" evidence="3">
    <location>
        <begin position="850"/>
        <end position="928"/>
    </location>
</feature>
<organism evidence="4 5">
    <name type="scientific">Podospora aff. communis PSN243</name>
    <dbReference type="NCBI Taxonomy" id="3040156"/>
    <lineage>
        <taxon>Eukaryota</taxon>
        <taxon>Fungi</taxon>
        <taxon>Dikarya</taxon>
        <taxon>Ascomycota</taxon>
        <taxon>Pezizomycotina</taxon>
        <taxon>Sordariomycetes</taxon>
        <taxon>Sordariomycetidae</taxon>
        <taxon>Sordariales</taxon>
        <taxon>Podosporaceae</taxon>
        <taxon>Podospora</taxon>
    </lineage>
</organism>
<feature type="compositionally biased region" description="Polar residues" evidence="3">
    <location>
        <begin position="146"/>
        <end position="156"/>
    </location>
</feature>
<evidence type="ECO:0008006" key="6">
    <source>
        <dbReference type="Google" id="ProtNLM"/>
    </source>
</evidence>
<protein>
    <recommendedName>
        <fullName evidence="6">Leucine-rich repeat-containing protein</fullName>
    </recommendedName>
</protein>
<dbReference type="Proteomes" id="UP001321760">
    <property type="component" value="Unassembled WGS sequence"/>
</dbReference>
<feature type="compositionally biased region" description="Polar residues" evidence="3">
    <location>
        <begin position="181"/>
        <end position="191"/>
    </location>
</feature>
<evidence type="ECO:0000313" key="5">
    <source>
        <dbReference type="Proteomes" id="UP001321760"/>
    </source>
</evidence>
<evidence type="ECO:0000256" key="2">
    <source>
        <dbReference type="ARBA" id="ARBA00022737"/>
    </source>
</evidence>
<feature type="compositionally biased region" description="Low complexity" evidence="3">
    <location>
        <begin position="254"/>
        <end position="272"/>
    </location>
</feature>
<feature type="compositionally biased region" description="Low complexity" evidence="3">
    <location>
        <begin position="236"/>
        <end position="246"/>
    </location>
</feature>
<keyword evidence="1" id="KW-0433">Leucine-rich repeat</keyword>
<dbReference type="SUPFAM" id="SSF52047">
    <property type="entry name" value="RNI-like"/>
    <property type="match status" value="1"/>
</dbReference>
<dbReference type="InterPro" id="IPR003591">
    <property type="entry name" value="Leu-rich_rpt_typical-subtyp"/>
</dbReference>
<dbReference type="Pfam" id="PF13855">
    <property type="entry name" value="LRR_8"/>
    <property type="match status" value="1"/>
</dbReference>
<dbReference type="Gene3D" id="3.80.10.10">
    <property type="entry name" value="Ribonuclease Inhibitor"/>
    <property type="match status" value="4"/>
</dbReference>
<evidence type="ECO:0000256" key="1">
    <source>
        <dbReference type="ARBA" id="ARBA00022614"/>
    </source>
</evidence>
<feature type="compositionally biased region" description="Low complexity" evidence="3">
    <location>
        <begin position="388"/>
        <end position="402"/>
    </location>
</feature>
<dbReference type="InterPro" id="IPR050216">
    <property type="entry name" value="LRR_domain-containing"/>
</dbReference>
<feature type="compositionally biased region" description="Polar residues" evidence="3">
    <location>
        <begin position="403"/>
        <end position="414"/>
    </location>
</feature>
<dbReference type="PANTHER" id="PTHR48051">
    <property type="match status" value="1"/>
</dbReference>
<dbReference type="PROSITE" id="PS51450">
    <property type="entry name" value="LRR"/>
    <property type="match status" value="3"/>
</dbReference>
<keyword evidence="2" id="KW-0677">Repeat</keyword>
<dbReference type="PANTHER" id="PTHR48051:SF27">
    <property type="entry name" value="LEUCINE-RICH REPEAT-CONTAINING PROTEIN 40"/>
    <property type="match status" value="1"/>
</dbReference>
<feature type="region of interest" description="Disordered" evidence="3">
    <location>
        <begin position="1"/>
        <end position="431"/>
    </location>
</feature>
<reference evidence="4" key="2">
    <citation type="submission" date="2023-05" db="EMBL/GenBank/DDBJ databases">
        <authorList>
            <consortium name="Lawrence Berkeley National Laboratory"/>
            <person name="Steindorff A."/>
            <person name="Hensen N."/>
            <person name="Bonometti L."/>
            <person name="Westerberg I."/>
            <person name="Brannstrom I.O."/>
            <person name="Guillou S."/>
            <person name="Cros-Aarteil S."/>
            <person name="Calhoun S."/>
            <person name="Haridas S."/>
            <person name="Kuo A."/>
            <person name="Mondo S."/>
            <person name="Pangilinan J."/>
            <person name="Riley R."/>
            <person name="Labutti K."/>
            <person name="Andreopoulos B."/>
            <person name="Lipzen A."/>
            <person name="Chen C."/>
            <person name="Yanf M."/>
            <person name="Daum C."/>
            <person name="Ng V."/>
            <person name="Clum A."/>
            <person name="Ohm R."/>
            <person name="Martin F."/>
            <person name="Silar P."/>
            <person name="Natvig D."/>
            <person name="Lalanne C."/>
            <person name="Gautier V."/>
            <person name="Ament-Velasquez S.L."/>
            <person name="Kruys A."/>
            <person name="Hutchinson M.I."/>
            <person name="Powell A.J."/>
            <person name="Barry K."/>
            <person name="Miller A.N."/>
            <person name="Grigoriev I.V."/>
            <person name="Debuchy R."/>
            <person name="Gladieux P."/>
            <person name="Thoren M.H."/>
            <person name="Johannesson H."/>
        </authorList>
    </citation>
    <scope>NUCLEOTIDE SEQUENCE</scope>
    <source>
        <strain evidence="4">PSN243</strain>
    </source>
</reference>
<feature type="compositionally biased region" description="Polar residues" evidence="3">
    <location>
        <begin position="127"/>
        <end position="138"/>
    </location>
</feature>
<feature type="compositionally biased region" description="Polar residues" evidence="3">
    <location>
        <begin position="373"/>
        <end position="382"/>
    </location>
</feature>
<name>A0AAV9GLF4_9PEZI</name>
<feature type="compositionally biased region" description="Polar residues" evidence="3">
    <location>
        <begin position="24"/>
        <end position="43"/>
    </location>
</feature>
<comment type="caution">
    <text evidence="4">The sequence shown here is derived from an EMBL/GenBank/DDBJ whole genome shotgun (WGS) entry which is preliminary data.</text>
</comment>
<dbReference type="SMART" id="SM00369">
    <property type="entry name" value="LRR_TYP"/>
    <property type="match status" value="9"/>
</dbReference>
<dbReference type="EMBL" id="MU865936">
    <property type="protein sequence ID" value="KAK4449644.1"/>
    <property type="molecule type" value="Genomic_DNA"/>
</dbReference>
<dbReference type="AlphaFoldDB" id="A0AAV9GLF4"/>
<reference evidence="4" key="1">
    <citation type="journal article" date="2023" name="Mol. Phylogenet. Evol.">
        <title>Genome-scale phylogeny and comparative genomics of the fungal order Sordariales.</title>
        <authorList>
            <person name="Hensen N."/>
            <person name="Bonometti L."/>
            <person name="Westerberg I."/>
            <person name="Brannstrom I.O."/>
            <person name="Guillou S."/>
            <person name="Cros-Aarteil S."/>
            <person name="Calhoun S."/>
            <person name="Haridas S."/>
            <person name="Kuo A."/>
            <person name="Mondo S."/>
            <person name="Pangilinan J."/>
            <person name="Riley R."/>
            <person name="LaButti K."/>
            <person name="Andreopoulos B."/>
            <person name="Lipzen A."/>
            <person name="Chen C."/>
            <person name="Yan M."/>
            <person name="Daum C."/>
            <person name="Ng V."/>
            <person name="Clum A."/>
            <person name="Steindorff A."/>
            <person name="Ohm R.A."/>
            <person name="Martin F."/>
            <person name="Silar P."/>
            <person name="Natvig D.O."/>
            <person name="Lalanne C."/>
            <person name="Gautier V."/>
            <person name="Ament-Velasquez S.L."/>
            <person name="Kruys A."/>
            <person name="Hutchinson M.I."/>
            <person name="Powell A.J."/>
            <person name="Barry K."/>
            <person name="Miller A.N."/>
            <person name="Grigoriev I.V."/>
            <person name="Debuchy R."/>
            <person name="Gladieux P."/>
            <person name="Hiltunen Thoren M."/>
            <person name="Johannesson H."/>
        </authorList>
    </citation>
    <scope>NUCLEOTIDE SEQUENCE</scope>
    <source>
        <strain evidence="4">PSN243</strain>
    </source>
</reference>
<feature type="compositionally biased region" description="Low complexity" evidence="3">
    <location>
        <begin position="70"/>
        <end position="86"/>
    </location>
</feature>